<sequence>MSASSGRIHVLGLGNLGRLFAHELALQPKPPAITLLLHRQGLLDEWEAAGEKIEITTDGVVSSSSNYDVELVSQTQEGVIESLIVATKTLNTVKALSSVRHRLTYNSTVLFTQNGMGTVEEVTSAVFPSPSTRPHYLKSITSHGVYSLGPFRSVHAGLANVTIGRAILPGQSDTGNPSKSKSLIDRIVSSPGLAAREVDPQELIRLQIEKLVVNAMINPLTVIFDCKNGVLFNRASIVYLMRLLLAEASQVIQSLPELRDDPEIASRFSTQNLETIVLDVAEKTAQNTSSMLQDVRAGRATEIDYINGYIVKRGKEQGVECNMNEKLIQLVKEGKVIEVEDTKSEFVPESWLEVVFDVFDVFDILSTASSLR</sequence>
<reference evidence="8 9" key="1">
    <citation type="submission" date="2016-04" db="EMBL/GenBank/DDBJ databases">
        <title>A degradative enzymes factory behind the ericoid mycorrhizal symbiosis.</title>
        <authorList>
            <consortium name="DOE Joint Genome Institute"/>
            <person name="Martino E."/>
            <person name="Morin E."/>
            <person name="Grelet G."/>
            <person name="Kuo A."/>
            <person name="Kohler A."/>
            <person name="Daghino S."/>
            <person name="Barry K."/>
            <person name="Choi C."/>
            <person name="Cichocki N."/>
            <person name="Clum A."/>
            <person name="Copeland A."/>
            <person name="Hainaut M."/>
            <person name="Haridas S."/>
            <person name="Labutti K."/>
            <person name="Lindquist E."/>
            <person name="Lipzen A."/>
            <person name="Khouja H.-R."/>
            <person name="Murat C."/>
            <person name="Ohm R."/>
            <person name="Olson A."/>
            <person name="Spatafora J."/>
            <person name="Veneault-Fourrey C."/>
            <person name="Henrissat B."/>
            <person name="Grigoriev I."/>
            <person name="Martin F."/>
            <person name="Perotto S."/>
        </authorList>
    </citation>
    <scope>NUCLEOTIDE SEQUENCE [LARGE SCALE GENOMIC DNA]</scope>
    <source>
        <strain evidence="8 9">E</strain>
    </source>
</reference>
<feature type="domain" description="Ketopantoate reductase N-terminal" evidence="6">
    <location>
        <begin position="8"/>
        <end position="165"/>
    </location>
</feature>
<evidence type="ECO:0000259" key="6">
    <source>
        <dbReference type="Pfam" id="PF02558"/>
    </source>
</evidence>
<dbReference type="InterPro" id="IPR013332">
    <property type="entry name" value="KPR_N"/>
</dbReference>
<evidence type="ECO:0000256" key="2">
    <source>
        <dbReference type="ARBA" id="ARBA00013014"/>
    </source>
</evidence>
<dbReference type="InParanoid" id="A0A2J6TVU4"/>
<dbReference type="GO" id="GO:0008677">
    <property type="term" value="F:2-dehydropantoate 2-reductase activity"/>
    <property type="evidence" value="ECO:0007669"/>
    <property type="project" value="UniProtKB-EC"/>
</dbReference>
<comment type="similarity">
    <text evidence="1">Belongs to the ketopantoate reductase family.</text>
</comment>
<keyword evidence="9" id="KW-1185">Reference proteome</keyword>
<dbReference type="InterPro" id="IPR003710">
    <property type="entry name" value="ApbA"/>
</dbReference>
<dbReference type="GO" id="GO:0015940">
    <property type="term" value="P:pantothenate biosynthetic process"/>
    <property type="evidence" value="ECO:0007669"/>
    <property type="project" value="InterPro"/>
</dbReference>
<dbReference type="PANTHER" id="PTHR43765:SF2">
    <property type="entry name" value="2-DEHYDROPANTOATE 2-REDUCTASE"/>
    <property type="match status" value="1"/>
</dbReference>
<dbReference type="InterPro" id="IPR008927">
    <property type="entry name" value="6-PGluconate_DH-like_C_sf"/>
</dbReference>
<name>A0A2J6TVU4_9HELO</name>
<organism evidence="8 9">
    <name type="scientific">Hyaloscypha bicolor E</name>
    <dbReference type="NCBI Taxonomy" id="1095630"/>
    <lineage>
        <taxon>Eukaryota</taxon>
        <taxon>Fungi</taxon>
        <taxon>Dikarya</taxon>
        <taxon>Ascomycota</taxon>
        <taxon>Pezizomycotina</taxon>
        <taxon>Leotiomycetes</taxon>
        <taxon>Helotiales</taxon>
        <taxon>Hyaloscyphaceae</taxon>
        <taxon>Hyaloscypha</taxon>
        <taxon>Hyaloscypha bicolor</taxon>
    </lineage>
</organism>
<dbReference type="Pfam" id="PF02558">
    <property type="entry name" value="ApbA"/>
    <property type="match status" value="1"/>
</dbReference>
<dbReference type="Gene3D" id="3.40.50.720">
    <property type="entry name" value="NAD(P)-binding Rossmann-like Domain"/>
    <property type="match status" value="1"/>
</dbReference>
<dbReference type="Pfam" id="PF08546">
    <property type="entry name" value="ApbA_C"/>
    <property type="match status" value="1"/>
</dbReference>
<dbReference type="FunCoup" id="A0A2J6TVU4">
    <property type="interactions" value="128"/>
</dbReference>
<accession>A0A2J6TVU4</accession>
<dbReference type="InterPro" id="IPR036291">
    <property type="entry name" value="NAD(P)-bd_dom_sf"/>
</dbReference>
<evidence type="ECO:0000259" key="7">
    <source>
        <dbReference type="Pfam" id="PF08546"/>
    </source>
</evidence>
<proteinExistence type="inferred from homology"/>
<evidence type="ECO:0000313" key="8">
    <source>
        <dbReference type="EMBL" id="PMD67152.1"/>
    </source>
</evidence>
<keyword evidence="4" id="KW-0560">Oxidoreductase</keyword>
<dbReference type="RefSeq" id="XP_024744056.1">
    <property type="nucleotide sequence ID" value="XM_024873677.1"/>
</dbReference>
<dbReference type="NCBIfam" id="TIGR00745">
    <property type="entry name" value="apbA_panE"/>
    <property type="match status" value="1"/>
</dbReference>
<protein>
    <recommendedName>
        <fullName evidence="2">2-dehydropantoate 2-reductase</fullName>
        <ecNumber evidence="2">1.1.1.169</ecNumber>
    </recommendedName>
    <alternativeName>
        <fullName evidence="5">Ketopantoate reductase</fullName>
    </alternativeName>
</protein>
<dbReference type="SUPFAM" id="SSF51735">
    <property type="entry name" value="NAD(P)-binding Rossmann-fold domains"/>
    <property type="match status" value="1"/>
</dbReference>
<evidence type="ECO:0000256" key="3">
    <source>
        <dbReference type="ARBA" id="ARBA00022857"/>
    </source>
</evidence>
<evidence type="ECO:0000256" key="4">
    <source>
        <dbReference type="ARBA" id="ARBA00023002"/>
    </source>
</evidence>
<dbReference type="EMBL" id="KZ613740">
    <property type="protein sequence ID" value="PMD67152.1"/>
    <property type="molecule type" value="Genomic_DNA"/>
</dbReference>
<dbReference type="GeneID" id="36581757"/>
<gene>
    <name evidence="8" type="ORF">K444DRAFT_516331</name>
</gene>
<dbReference type="InterPro" id="IPR050838">
    <property type="entry name" value="Ketopantoate_reductase"/>
</dbReference>
<dbReference type="InterPro" id="IPR013752">
    <property type="entry name" value="KPA_reductase"/>
</dbReference>
<dbReference type="STRING" id="1095630.A0A2J6TVU4"/>
<feature type="domain" description="Ketopantoate reductase C-terminal" evidence="7">
    <location>
        <begin position="204"/>
        <end position="333"/>
    </location>
</feature>
<dbReference type="OrthoDB" id="73846at2759"/>
<dbReference type="PANTHER" id="PTHR43765">
    <property type="entry name" value="2-DEHYDROPANTOATE 2-REDUCTASE-RELATED"/>
    <property type="match status" value="1"/>
</dbReference>
<dbReference type="EC" id="1.1.1.169" evidence="2"/>
<dbReference type="Proteomes" id="UP000235371">
    <property type="component" value="Unassembled WGS sequence"/>
</dbReference>
<dbReference type="SUPFAM" id="SSF48179">
    <property type="entry name" value="6-phosphogluconate dehydrogenase C-terminal domain-like"/>
    <property type="match status" value="1"/>
</dbReference>
<dbReference type="Gene3D" id="1.10.1040.10">
    <property type="entry name" value="N-(1-d-carboxylethyl)-l-norvaline Dehydrogenase, domain 2"/>
    <property type="match status" value="1"/>
</dbReference>
<dbReference type="InterPro" id="IPR013328">
    <property type="entry name" value="6PGD_dom2"/>
</dbReference>
<evidence type="ECO:0000313" key="9">
    <source>
        <dbReference type="Proteomes" id="UP000235371"/>
    </source>
</evidence>
<dbReference type="GO" id="GO:0005739">
    <property type="term" value="C:mitochondrion"/>
    <property type="evidence" value="ECO:0007669"/>
    <property type="project" value="TreeGrafter"/>
</dbReference>
<keyword evidence="3" id="KW-0521">NADP</keyword>
<evidence type="ECO:0000256" key="5">
    <source>
        <dbReference type="ARBA" id="ARBA00032024"/>
    </source>
</evidence>
<evidence type="ECO:0000256" key="1">
    <source>
        <dbReference type="ARBA" id="ARBA00007870"/>
    </source>
</evidence>
<dbReference type="GO" id="GO:0050661">
    <property type="term" value="F:NADP binding"/>
    <property type="evidence" value="ECO:0007669"/>
    <property type="project" value="TreeGrafter"/>
</dbReference>
<dbReference type="AlphaFoldDB" id="A0A2J6TVU4"/>